<protein>
    <submittedName>
        <fullName evidence="1">Uncharacterized protein</fullName>
    </submittedName>
</protein>
<name>A0A928VTI2_9CYAN</name>
<comment type="caution">
    <text evidence="1">The sequence shown here is derived from an EMBL/GenBank/DDBJ whole genome shotgun (WGS) entry which is preliminary data.</text>
</comment>
<proteinExistence type="predicted"/>
<organism evidence="1 2">
    <name type="scientific">Zarconia navalis LEGE 11467</name>
    <dbReference type="NCBI Taxonomy" id="1828826"/>
    <lineage>
        <taxon>Bacteria</taxon>
        <taxon>Bacillati</taxon>
        <taxon>Cyanobacteriota</taxon>
        <taxon>Cyanophyceae</taxon>
        <taxon>Oscillatoriophycideae</taxon>
        <taxon>Oscillatoriales</taxon>
        <taxon>Oscillatoriales incertae sedis</taxon>
        <taxon>Zarconia</taxon>
        <taxon>Zarconia navalis</taxon>
    </lineage>
</organism>
<evidence type="ECO:0000313" key="1">
    <source>
        <dbReference type="EMBL" id="MBE9039987.1"/>
    </source>
</evidence>
<reference evidence="1" key="1">
    <citation type="submission" date="2020-10" db="EMBL/GenBank/DDBJ databases">
        <authorList>
            <person name="Castelo-Branco R."/>
            <person name="Eusebio N."/>
            <person name="Adriana R."/>
            <person name="Vieira A."/>
            <person name="Brugerolle De Fraissinette N."/>
            <person name="Rezende De Castro R."/>
            <person name="Schneider M.P."/>
            <person name="Vasconcelos V."/>
            <person name="Leao P.N."/>
        </authorList>
    </citation>
    <scope>NUCLEOTIDE SEQUENCE</scope>
    <source>
        <strain evidence="1">LEGE 11467</strain>
    </source>
</reference>
<dbReference type="Proteomes" id="UP000621799">
    <property type="component" value="Unassembled WGS sequence"/>
</dbReference>
<dbReference type="EMBL" id="JADEXN010000046">
    <property type="protein sequence ID" value="MBE9039987.1"/>
    <property type="molecule type" value="Genomic_DNA"/>
</dbReference>
<sequence length="95" mass="11073">MQTRQKCFGLSNVRVLGISMKWRDIRRRTSCLVKSVATIIMRIAKVVRWQKMFVLLATWAIAEFTLNCVGLDDLADYGEFVFERNRACPHQVTTY</sequence>
<dbReference type="AlphaFoldDB" id="A0A928VTI2"/>
<evidence type="ECO:0000313" key="2">
    <source>
        <dbReference type="Proteomes" id="UP000621799"/>
    </source>
</evidence>
<keyword evidence="2" id="KW-1185">Reference proteome</keyword>
<accession>A0A928VTI2</accession>
<gene>
    <name evidence="1" type="ORF">IQ235_04170</name>
</gene>